<keyword evidence="2" id="KW-1185">Reference proteome</keyword>
<accession>A0ABD0JR49</accession>
<evidence type="ECO:0000313" key="1">
    <source>
        <dbReference type="EMBL" id="KAK7477333.1"/>
    </source>
</evidence>
<organism evidence="1 2">
    <name type="scientific">Batillaria attramentaria</name>
    <dbReference type="NCBI Taxonomy" id="370345"/>
    <lineage>
        <taxon>Eukaryota</taxon>
        <taxon>Metazoa</taxon>
        <taxon>Spiralia</taxon>
        <taxon>Lophotrochozoa</taxon>
        <taxon>Mollusca</taxon>
        <taxon>Gastropoda</taxon>
        <taxon>Caenogastropoda</taxon>
        <taxon>Sorbeoconcha</taxon>
        <taxon>Cerithioidea</taxon>
        <taxon>Batillariidae</taxon>
        <taxon>Batillaria</taxon>
    </lineage>
</organism>
<evidence type="ECO:0000313" key="2">
    <source>
        <dbReference type="Proteomes" id="UP001519460"/>
    </source>
</evidence>
<reference evidence="1 2" key="1">
    <citation type="journal article" date="2023" name="Sci. Data">
        <title>Genome assembly of the Korean intertidal mud-creeper Batillaria attramentaria.</title>
        <authorList>
            <person name="Patra A.K."/>
            <person name="Ho P.T."/>
            <person name="Jun S."/>
            <person name="Lee S.J."/>
            <person name="Kim Y."/>
            <person name="Won Y.J."/>
        </authorList>
    </citation>
    <scope>NUCLEOTIDE SEQUENCE [LARGE SCALE GENOMIC DNA]</scope>
    <source>
        <strain evidence="1">Wonlab-2016</strain>
    </source>
</reference>
<gene>
    <name evidence="1" type="ORF">BaRGS_00031398</name>
</gene>
<sequence>MGFRYLDRFFKGRRIPVDDLDFQLGRGDLHQLFLQDAFIQAPSGQLDPQMEGLLQAFPELEEGLVTSFLHGAELPAGVLWRQMQGMSQRCFQFRVREVLREIEDRFASLVFESRPKTDDSVSVTYIEDLGH</sequence>
<proteinExistence type="predicted"/>
<name>A0ABD0JR49_9CAEN</name>
<protein>
    <submittedName>
        <fullName evidence="1">Uncharacterized protein</fullName>
    </submittedName>
</protein>
<dbReference type="AlphaFoldDB" id="A0ABD0JR49"/>
<comment type="caution">
    <text evidence="1">The sequence shown here is derived from an EMBL/GenBank/DDBJ whole genome shotgun (WGS) entry which is preliminary data.</text>
</comment>
<dbReference type="Proteomes" id="UP001519460">
    <property type="component" value="Unassembled WGS sequence"/>
</dbReference>
<dbReference type="EMBL" id="JACVVK020000353">
    <property type="protein sequence ID" value="KAK7477333.1"/>
    <property type="molecule type" value="Genomic_DNA"/>
</dbReference>